<accession>A0AAE0YZL9</accession>
<evidence type="ECO:0000313" key="2">
    <source>
        <dbReference type="EMBL" id="KAK3760104.1"/>
    </source>
</evidence>
<protein>
    <submittedName>
        <fullName evidence="2">Uncharacterized protein</fullName>
    </submittedName>
</protein>
<dbReference type="AlphaFoldDB" id="A0AAE0YZL9"/>
<keyword evidence="1" id="KW-0472">Membrane</keyword>
<sequence>MGLPSTLYLTICEEKSKLKFASKVAMMINGLPRKHKIVVGTTIHFLISVVFLFEGFSSTAMAEEYQLGDIVYMACDYRKLSLTTVPQEMIIKNENTLSSVICKPNDWMVKLSADLWVAECATSEEPIMRVIITNLISYDAGKYTCTAKATSKSIHLMDIKIGGIWSWSSELFHSEEGFPEPENPLPDPLLLIESLVFPFCIVLLGMGFCFLFTLLIPSRLIRCLLGKYATASDHSGGDSSRETSSLEIDEFKPTLLVVVDDEEMQNVIQSPTASTSFLGEEVQKRNPFLH</sequence>
<comment type="caution">
    <text evidence="2">The sequence shown here is derived from an EMBL/GenBank/DDBJ whole genome shotgun (WGS) entry which is preliminary data.</text>
</comment>
<organism evidence="2 3">
    <name type="scientific">Elysia crispata</name>
    <name type="common">lettuce slug</name>
    <dbReference type="NCBI Taxonomy" id="231223"/>
    <lineage>
        <taxon>Eukaryota</taxon>
        <taxon>Metazoa</taxon>
        <taxon>Spiralia</taxon>
        <taxon>Lophotrochozoa</taxon>
        <taxon>Mollusca</taxon>
        <taxon>Gastropoda</taxon>
        <taxon>Heterobranchia</taxon>
        <taxon>Euthyneura</taxon>
        <taxon>Panpulmonata</taxon>
        <taxon>Sacoglossa</taxon>
        <taxon>Placobranchoidea</taxon>
        <taxon>Plakobranchidae</taxon>
        <taxon>Elysia</taxon>
    </lineage>
</organism>
<evidence type="ECO:0000313" key="3">
    <source>
        <dbReference type="Proteomes" id="UP001283361"/>
    </source>
</evidence>
<dbReference type="EMBL" id="JAWDGP010005047">
    <property type="protein sequence ID" value="KAK3760104.1"/>
    <property type="molecule type" value="Genomic_DNA"/>
</dbReference>
<feature type="transmembrane region" description="Helical" evidence="1">
    <location>
        <begin position="195"/>
        <end position="216"/>
    </location>
</feature>
<reference evidence="2" key="1">
    <citation type="journal article" date="2023" name="G3 (Bethesda)">
        <title>A reference genome for the long-term kleptoplast-retaining sea slug Elysia crispata morphotype clarki.</title>
        <authorList>
            <person name="Eastman K.E."/>
            <person name="Pendleton A.L."/>
            <person name="Shaikh M.A."/>
            <person name="Suttiyut T."/>
            <person name="Ogas R."/>
            <person name="Tomko P."/>
            <person name="Gavelis G."/>
            <person name="Widhalm J.R."/>
            <person name="Wisecaver J.H."/>
        </authorList>
    </citation>
    <scope>NUCLEOTIDE SEQUENCE</scope>
    <source>
        <strain evidence="2">ECLA1</strain>
    </source>
</reference>
<keyword evidence="3" id="KW-1185">Reference proteome</keyword>
<evidence type="ECO:0000256" key="1">
    <source>
        <dbReference type="SAM" id="Phobius"/>
    </source>
</evidence>
<keyword evidence="1" id="KW-0812">Transmembrane</keyword>
<proteinExistence type="predicted"/>
<gene>
    <name evidence="2" type="ORF">RRG08_064774</name>
</gene>
<name>A0AAE0YZL9_9GAST</name>
<keyword evidence="1" id="KW-1133">Transmembrane helix</keyword>
<dbReference type="Proteomes" id="UP001283361">
    <property type="component" value="Unassembled WGS sequence"/>
</dbReference>